<sequence length="481" mass="51256">MTGKMGWIRGVATVAIAAMTFTMVSPKVFASDHREAPTVDGIPEGDLTDVYVFTDPNDSTRCVLIMNVNPFSNSSEAASYAFSPDLLYQFKIDNTGDAKEDLVIQAVFDQAGQSQTASIYGPALPTTTGARNTLLSSAPTATGKFGTVFGTSGAVQAYFGLRDDPFVFDFAQFNRILNNTQDLFRQVGTFRGRPVRTDGTSGVDSFAGFNVTSLVVSVPKSMLRGSSSKINVWATVSSRVPTRQGAKTYQQFERQGQQAFATIFIPKGAARDAENFEIPEHDVANYSALIPDALTTVDNDGSGNTIAGRAAVLTSLGLTALPNGAPLLLPASFNNPSKDLLRIALLPDVLRFDLDLDPSNPAIGQFGLQNGRTLSFSSIDVPLQLLRQLSDVHFPSGIPGGGSLGSRVALDCSGFNPPTTTCTDRRVNVVLQGTQFIKPDSTIANYVTVGNDQPFLTTFPYVANPAPLPGEPGTIGYPPQQ</sequence>
<dbReference type="Proteomes" id="UP000289437">
    <property type="component" value="Unassembled WGS sequence"/>
</dbReference>
<name>A0A4Q0TA55_9BACT</name>
<organism evidence="1 2">
    <name type="scientific">Granulicella sibirica</name>
    <dbReference type="NCBI Taxonomy" id="2479048"/>
    <lineage>
        <taxon>Bacteria</taxon>
        <taxon>Pseudomonadati</taxon>
        <taxon>Acidobacteriota</taxon>
        <taxon>Terriglobia</taxon>
        <taxon>Terriglobales</taxon>
        <taxon>Acidobacteriaceae</taxon>
        <taxon>Granulicella</taxon>
    </lineage>
</organism>
<protein>
    <recommendedName>
        <fullName evidence="3">DUF4331 domain-containing protein</fullName>
    </recommendedName>
</protein>
<dbReference type="InterPro" id="IPR025566">
    <property type="entry name" value="DUF4331"/>
</dbReference>
<proteinExistence type="predicted"/>
<reference evidence="1 2" key="1">
    <citation type="submission" date="2018-11" db="EMBL/GenBank/DDBJ databases">
        <authorList>
            <person name="Mardanov A.V."/>
            <person name="Ravin N.V."/>
            <person name="Dedysh S.N."/>
        </authorList>
    </citation>
    <scope>NUCLEOTIDE SEQUENCE [LARGE SCALE GENOMIC DNA]</scope>
    <source>
        <strain evidence="1 2">AF10</strain>
    </source>
</reference>
<evidence type="ECO:0000313" key="1">
    <source>
        <dbReference type="EMBL" id="RXH58879.1"/>
    </source>
</evidence>
<evidence type="ECO:0008006" key="3">
    <source>
        <dbReference type="Google" id="ProtNLM"/>
    </source>
</evidence>
<dbReference type="RefSeq" id="WP_128912795.1">
    <property type="nucleotide sequence ID" value="NZ_RDSM01000001.1"/>
</dbReference>
<keyword evidence="2" id="KW-1185">Reference proteome</keyword>
<gene>
    <name evidence="1" type="ORF">GRAN_2189</name>
</gene>
<reference evidence="2" key="2">
    <citation type="submission" date="2019-02" db="EMBL/GenBank/DDBJ databases">
        <title>Granulicella sibirica sp. nov., a psychrotolerant acidobacterium isolated from an organic soil layer in forested tundra, West Siberia.</title>
        <authorList>
            <person name="Oshkin I.Y."/>
            <person name="Kulichevskaya I.S."/>
            <person name="Rijpstra W.I.C."/>
            <person name="Sinninghe Damste J.S."/>
            <person name="Rakitin A.L."/>
            <person name="Ravin N.V."/>
            <person name="Dedysh S.N."/>
        </authorList>
    </citation>
    <scope>NUCLEOTIDE SEQUENCE [LARGE SCALE GENOMIC DNA]</scope>
    <source>
        <strain evidence="2">AF10</strain>
    </source>
</reference>
<evidence type="ECO:0000313" key="2">
    <source>
        <dbReference type="Proteomes" id="UP000289437"/>
    </source>
</evidence>
<dbReference type="EMBL" id="RDSM01000001">
    <property type="protein sequence ID" value="RXH58879.1"/>
    <property type="molecule type" value="Genomic_DNA"/>
</dbReference>
<dbReference type="OrthoDB" id="525451at2"/>
<comment type="caution">
    <text evidence="1">The sequence shown here is derived from an EMBL/GenBank/DDBJ whole genome shotgun (WGS) entry which is preliminary data.</text>
</comment>
<dbReference type="Pfam" id="PF14224">
    <property type="entry name" value="DUF4331"/>
    <property type="match status" value="1"/>
</dbReference>
<accession>A0A4Q0TA55</accession>
<dbReference type="AlphaFoldDB" id="A0A4Q0TA55"/>